<organism evidence="2 3">
    <name type="scientific">Nannochloropsis gaditana</name>
    <dbReference type="NCBI Taxonomy" id="72520"/>
    <lineage>
        <taxon>Eukaryota</taxon>
        <taxon>Sar</taxon>
        <taxon>Stramenopiles</taxon>
        <taxon>Ochrophyta</taxon>
        <taxon>Eustigmatophyceae</taxon>
        <taxon>Eustigmatales</taxon>
        <taxon>Monodopsidaceae</taxon>
        <taxon>Nannochloropsis</taxon>
    </lineage>
</organism>
<proteinExistence type="predicted"/>
<feature type="region of interest" description="Disordered" evidence="1">
    <location>
        <begin position="1"/>
        <end position="114"/>
    </location>
</feature>
<sequence length="114" mass="11195">GGGEKRFRAGVGGGGGGFGGGGDGRGTSSGSPQAGAGDAQAHPEGIRAPRDARPGPTAHDPAPTLGCGSRPLQSIERVGGPRPFRAGPRRTRTEEGRRRGRGESGKGSAGGGRD</sequence>
<dbReference type="Proteomes" id="UP000019335">
    <property type="component" value="Chromosome 18"/>
</dbReference>
<evidence type="ECO:0000313" key="3">
    <source>
        <dbReference type="Proteomes" id="UP000019335"/>
    </source>
</evidence>
<dbReference type="EMBL" id="AZIL01001819">
    <property type="protein sequence ID" value="EWM23123.1"/>
    <property type="molecule type" value="Genomic_DNA"/>
</dbReference>
<evidence type="ECO:0000313" key="2">
    <source>
        <dbReference type="EMBL" id="EWM23123.1"/>
    </source>
</evidence>
<accession>W7TI04</accession>
<reference evidence="2 3" key="1">
    <citation type="journal article" date="2014" name="Mol. Plant">
        <title>Chromosome Scale Genome Assembly and Transcriptome Profiling of Nannochloropsis gaditana in Nitrogen Depletion.</title>
        <authorList>
            <person name="Corteggiani Carpinelli E."/>
            <person name="Telatin A."/>
            <person name="Vitulo N."/>
            <person name="Forcato C."/>
            <person name="D'Angelo M."/>
            <person name="Schiavon R."/>
            <person name="Vezzi A."/>
            <person name="Giacometti G.M."/>
            <person name="Morosinotto T."/>
            <person name="Valle G."/>
        </authorList>
    </citation>
    <scope>NUCLEOTIDE SEQUENCE [LARGE SCALE GENOMIC DNA]</scope>
    <source>
        <strain evidence="2 3">B-31</strain>
    </source>
</reference>
<feature type="compositionally biased region" description="Gly residues" evidence="1">
    <location>
        <begin position="105"/>
        <end position="114"/>
    </location>
</feature>
<feature type="compositionally biased region" description="Basic and acidic residues" evidence="1">
    <location>
        <begin position="91"/>
        <end position="104"/>
    </location>
</feature>
<keyword evidence="3" id="KW-1185">Reference proteome</keyword>
<feature type="compositionally biased region" description="Basic and acidic residues" evidence="1">
    <location>
        <begin position="44"/>
        <end position="53"/>
    </location>
</feature>
<comment type="caution">
    <text evidence="2">The sequence shown here is derived from an EMBL/GenBank/DDBJ whole genome shotgun (WGS) entry which is preliminary data.</text>
</comment>
<name>W7TI04_9STRA</name>
<protein>
    <submittedName>
        <fullName evidence="2">Uncharacterized protein</fullName>
    </submittedName>
</protein>
<feature type="compositionally biased region" description="Gly residues" evidence="1">
    <location>
        <begin position="10"/>
        <end position="27"/>
    </location>
</feature>
<dbReference type="AlphaFoldDB" id="W7TI04"/>
<feature type="compositionally biased region" description="Low complexity" evidence="1">
    <location>
        <begin position="77"/>
        <end position="86"/>
    </location>
</feature>
<evidence type="ECO:0000256" key="1">
    <source>
        <dbReference type="SAM" id="MobiDB-lite"/>
    </source>
</evidence>
<feature type="non-terminal residue" evidence="2">
    <location>
        <position position="1"/>
    </location>
</feature>
<gene>
    <name evidence="2" type="ORF">Naga_100229g10</name>
</gene>